<feature type="domain" description="VWFA" evidence="2">
    <location>
        <begin position="25"/>
        <end position="214"/>
    </location>
</feature>
<keyword evidence="1" id="KW-0732">Signal</keyword>
<feature type="chain" id="PRO_5026709469" evidence="1">
    <location>
        <begin position="21"/>
        <end position="225"/>
    </location>
</feature>
<evidence type="ECO:0000259" key="2">
    <source>
        <dbReference type="PROSITE" id="PS50234"/>
    </source>
</evidence>
<reference evidence="3 4" key="1">
    <citation type="submission" date="2019-12" db="EMBL/GenBank/DDBJ databases">
        <authorList>
            <person name="Zhang Y.-J."/>
        </authorList>
    </citation>
    <scope>NUCLEOTIDE SEQUENCE [LARGE SCALE GENOMIC DNA]</scope>
    <source>
        <strain evidence="3 4">CY05</strain>
    </source>
</reference>
<dbReference type="RefSeq" id="WP_157021376.1">
    <property type="nucleotide sequence ID" value="NZ_WQLV01000002.1"/>
</dbReference>
<keyword evidence="4" id="KW-1185">Reference proteome</keyword>
<evidence type="ECO:0000313" key="4">
    <source>
        <dbReference type="Proteomes" id="UP000478892"/>
    </source>
</evidence>
<comment type="caution">
    <text evidence="3">The sequence shown here is derived from an EMBL/GenBank/DDBJ whole genome shotgun (WGS) entry which is preliminary data.</text>
</comment>
<dbReference type="PROSITE" id="PS50234">
    <property type="entry name" value="VWFA"/>
    <property type="match status" value="1"/>
</dbReference>
<dbReference type="AlphaFoldDB" id="A0A6L6WBJ6"/>
<dbReference type="PROSITE" id="PS51257">
    <property type="entry name" value="PROKAR_LIPOPROTEIN"/>
    <property type="match status" value="1"/>
</dbReference>
<dbReference type="Pfam" id="PF06707">
    <property type="entry name" value="DUF1194"/>
    <property type="match status" value="1"/>
</dbReference>
<proteinExistence type="predicted"/>
<sequence length="225" mass="24557">MFFSRVFFISSLLTAPVASAACDLALVLAVDISGSVDTNEYRIQMDGLAEGLRDGVVAEALVRGQAKVLLLQWSGTTRQEVSIPWVEISDFAALDALVSRIEQVERPWRNYSTAIGEALHLALSQFDAVSDCARRVIDLSGDGTSNEGRHPADLRPKLIEAEVMVNALAIEQSDADLTSYYYENVIQGDGAFVATATTFADYPSRIRMKLLREVARQTADLGDLP</sequence>
<dbReference type="InterPro" id="IPR002035">
    <property type="entry name" value="VWF_A"/>
</dbReference>
<dbReference type="InterPro" id="IPR036465">
    <property type="entry name" value="vWFA_dom_sf"/>
</dbReference>
<accession>A0A6L6WBJ6</accession>
<evidence type="ECO:0000313" key="3">
    <source>
        <dbReference type="EMBL" id="MVO15064.1"/>
    </source>
</evidence>
<dbReference type="Gene3D" id="3.40.50.410">
    <property type="entry name" value="von Willebrand factor, type A domain"/>
    <property type="match status" value="1"/>
</dbReference>
<name>A0A6L6WBJ6_9RHOB</name>
<organism evidence="3 4">
    <name type="scientific">Parasedimentitalea huanghaiensis</name>
    <dbReference type="NCBI Taxonomy" id="2682100"/>
    <lineage>
        <taxon>Bacteria</taxon>
        <taxon>Pseudomonadati</taxon>
        <taxon>Pseudomonadota</taxon>
        <taxon>Alphaproteobacteria</taxon>
        <taxon>Rhodobacterales</taxon>
        <taxon>Paracoccaceae</taxon>
        <taxon>Parasedimentitalea</taxon>
    </lineage>
</organism>
<dbReference type="SUPFAM" id="SSF53300">
    <property type="entry name" value="vWA-like"/>
    <property type="match status" value="1"/>
</dbReference>
<feature type="signal peptide" evidence="1">
    <location>
        <begin position="1"/>
        <end position="20"/>
    </location>
</feature>
<dbReference type="Proteomes" id="UP000478892">
    <property type="component" value="Unassembled WGS sequence"/>
</dbReference>
<dbReference type="EMBL" id="WQLV01000002">
    <property type="protein sequence ID" value="MVO15064.1"/>
    <property type="molecule type" value="Genomic_DNA"/>
</dbReference>
<gene>
    <name evidence="3" type="ORF">GO984_04500</name>
</gene>
<dbReference type="InterPro" id="IPR010607">
    <property type="entry name" value="DUF1194"/>
</dbReference>
<evidence type="ECO:0000256" key="1">
    <source>
        <dbReference type="SAM" id="SignalP"/>
    </source>
</evidence>
<protein>
    <submittedName>
        <fullName evidence="3">DUF1194 domain-containing protein</fullName>
    </submittedName>
</protein>